<dbReference type="Pfam" id="PF01523">
    <property type="entry name" value="PmbA_TldD_1st"/>
    <property type="match status" value="1"/>
</dbReference>
<dbReference type="RefSeq" id="WP_012901607.1">
    <property type="nucleotide sequence ID" value="NC_013665.1"/>
</dbReference>
<proteinExistence type="inferred from homology"/>
<dbReference type="eggNOG" id="arCOG00321">
    <property type="taxonomic scope" value="Archaea"/>
</dbReference>
<dbReference type="GO" id="GO:0008237">
    <property type="term" value="F:metallopeptidase activity"/>
    <property type="evidence" value="ECO:0007669"/>
    <property type="project" value="UniProtKB-KW"/>
</dbReference>
<dbReference type="PATRIC" id="fig|304371.9.peg.2934"/>
<keyword evidence="9" id="KW-1185">Reference proteome</keyword>
<keyword evidence="2" id="KW-0645">Protease</keyword>
<dbReference type="OrthoDB" id="98233at2157"/>
<dbReference type="Pfam" id="PF19290">
    <property type="entry name" value="PmbA_TldD_2nd"/>
    <property type="match status" value="1"/>
</dbReference>
<feature type="domain" description="Metalloprotease TldD/E N-terminal" evidence="5">
    <location>
        <begin position="4"/>
        <end position="66"/>
    </location>
</feature>
<sequence>MEFYDVREIDGYTAAIAYDNGEVDEISEHFVTGGAVRALVGGSFGFTSVDDVKQMNTAVRDAIAIARQLDRLNPRPKIELAPIPKVKKDVYRVKKKPSDISLEEKQRLVRDIEEALKGDGITSTKVSYSESYSHNTFRSSQGDELEYDAYRTGFSCIAVAKDGPNMQMGRRSYFNVGGYEVFDQCDPVKLAKEAKEEALALLRAGSPPGGHFDVVLDQELAGVFIHEAVGHASEADTVLEGDSCLEGQMGKLIGSELVTVRDDPTRLQYGYYPYDSEGVPSQATAIIEKGVLRNYLNSRETALRFNGHPGNARSGGLMRPVVRMSNTFIDNGEMTRDEVFEGVNGIYLKGSRGGQVNTGEGIFQFNAIMGYIVKDGEIKEPIRDVSISDSTLKTLKNIVRVGNDLKFSSGRCGKAGQGVPVGDGSPHVLVKDAVVGGSA</sequence>
<dbReference type="GO" id="GO:0005829">
    <property type="term" value="C:cytosol"/>
    <property type="evidence" value="ECO:0007669"/>
    <property type="project" value="TreeGrafter"/>
</dbReference>
<evidence type="ECO:0000256" key="3">
    <source>
        <dbReference type="ARBA" id="ARBA00022801"/>
    </source>
</evidence>
<dbReference type="KEGG" id="mpd:MCP_2865"/>
<dbReference type="InterPro" id="IPR025502">
    <property type="entry name" value="TldD"/>
</dbReference>
<dbReference type="InterPro" id="IPR051463">
    <property type="entry name" value="Peptidase_U62_metallo"/>
</dbReference>
<dbReference type="AlphaFoldDB" id="D1Z2L5"/>
<evidence type="ECO:0000259" key="5">
    <source>
        <dbReference type="Pfam" id="PF01523"/>
    </source>
</evidence>
<dbReference type="GeneID" id="8682542"/>
<dbReference type="InterPro" id="IPR036059">
    <property type="entry name" value="TldD/PmbA_sf"/>
</dbReference>
<evidence type="ECO:0000259" key="6">
    <source>
        <dbReference type="Pfam" id="PF19289"/>
    </source>
</evidence>
<reference evidence="9" key="3">
    <citation type="journal article" date="2011" name="PLoS ONE">
        <title>Genome sequence of a mesophilic hydrogenotrophic methanogen Methanocella paludicola, the first cultivated representative of the order Methanocellales.</title>
        <authorList>
            <person name="Sakai S."/>
            <person name="Takaki Y."/>
            <person name="Shimamura S."/>
            <person name="Sekine M."/>
            <person name="Tajima T."/>
            <person name="Kosugi H."/>
            <person name="Ichikawa N."/>
            <person name="Tasumi E."/>
            <person name="Hiraki A.T."/>
            <person name="Shimizu A."/>
            <person name="Kato Y."/>
            <person name="Nishiko R."/>
            <person name="Mori K."/>
            <person name="Fujita N."/>
            <person name="Imachi H."/>
            <person name="Takai K."/>
        </authorList>
    </citation>
    <scope>NUCLEOTIDE SEQUENCE [LARGE SCALE GENOMIC DNA]</scope>
    <source>
        <strain evidence="9">DSM 17711 / JCM 13418 / NBRC 101707 / SANAE</strain>
    </source>
</reference>
<reference evidence="8 9" key="1">
    <citation type="journal article" date="2007" name="Appl. Environ. Microbiol.">
        <title>Isolation of key methanogens for global methane emission from rice paddy fields: a novel isolate affiliated with the clone cluster rice cluster I.</title>
        <authorList>
            <person name="Sakai S."/>
            <person name="Imachi H."/>
            <person name="Sekiguchi Y."/>
            <person name="Ohashi A."/>
            <person name="Harada H."/>
            <person name="Kamagata Y."/>
        </authorList>
    </citation>
    <scope>NUCLEOTIDE SEQUENCE [LARGE SCALE GENOMIC DNA]</scope>
    <source>
        <strain evidence="9">DSM 17711 / JCM 13418 / NBRC 101707 / SANAE</strain>
    </source>
</reference>
<dbReference type="PIRSF" id="PIRSF004919">
    <property type="entry name" value="TldD"/>
    <property type="match status" value="1"/>
</dbReference>
<protein>
    <submittedName>
        <fullName evidence="8">Peptidase U62 family protein</fullName>
    </submittedName>
</protein>
<accession>D1Z2L5</accession>
<evidence type="ECO:0000313" key="8">
    <source>
        <dbReference type="EMBL" id="BAI62937.1"/>
    </source>
</evidence>
<dbReference type="Pfam" id="PF19289">
    <property type="entry name" value="PmbA_TldD_3rd"/>
    <property type="match status" value="1"/>
</dbReference>
<keyword evidence="4" id="KW-0482">Metalloprotease</keyword>
<evidence type="ECO:0000313" key="9">
    <source>
        <dbReference type="Proteomes" id="UP000001882"/>
    </source>
</evidence>
<evidence type="ECO:0000256" key="2">
    <source>
        <dbReference type="ARBA" id="ARBA00022670"/>
    </source>
</evidence>
<dbReference type="InterPro" id="IPR045569">
    <property type="entry name" value="Metalloprtase-TldD/E_C"/>
</dbReference>
<dbReference type="InterPro" id="IPR045570">
    <property type="entry name" value="Metalloprtase-TldD/E_cen_dom"/>
</dbReference>
<dbReference type="InParanoid" id="D1Z2L5"/>
<keyword evidence="3" id="KW-0378">Hydrolase</keyword>
<dbReference type="Gene3D" id="3.30.2290.10">
    <property type="entry name" value="PmbA/TldD superfamily"/>
    <property type="match status" value="1"/>
</dbReference>
<evidence type="ECO:0000256" key="4">
    <source>
        <dbReference type="ARBA" id="ARBA00023049"/>
    </source>
</evidence>
<name>D1Z2L5_METPS</name>
<reference evidence="8 9" key="2">
    <citation type="journal article" date="2008" name="Int. J. Syst. Evol. Microbiol.">
        <title>Methanocella paludicola gen. nov., sp. nov., a methane-producing archaeon, the first isolate of the lineage 'Rice Cluster I', and proposal of the new archaeal order Methanocellales ord. nov.</title>
        <authorList>
            <person name="Sakai S."/>
            <person name="Imachi H."/>
            <person name="Hanada S."/>
            <person name="Ohashi A."/>
            <person name="Harada H."/>
            <person name="Kamagata Y."/>
        </authorList>
    </citation>
    <scope>NUCLEOTIDE SEQUENCE [LARGE SCALE GENOMIC DNA]</scope>
    <source>
        <strain evidence="9">DSM 17711 / JCM 13418 / NBRC 101707 / SANAE</strain>
    </source>
</reference>
<feature type="domain" description="Metalloprotease TldD/E C-terminal" evidence="6">
    <location>
        <begin position="210"/>
        <end position="437"/>
    </location>
</feature>
<organism evidence="8 9">
    <name type="scientific">Methanocella paludicola (strain DSM 17711 / JCM 13418 / NBRC 101707 / SANAE)</name>
    <dbReference type="NCBI Taxonomy" id="304371"/>
    <lineage>
        <taxon>Archaea</taxon>
        <taxon>Methanobacteriati</taxon>
        <taxon>Methanobacteriota</taxon>
        <taxon>Stenosarchaea group</taxon>
        <taxon>Methanomicrobia</taxon>
        <taxon>Methanocellales</taxon>
        <taxon>Methanocellaceae</taxon>
        <taxon>Methanocella</taxon>
    </lineage>
</organism>
<comment type="similarity">
    <text evidence="1">Belongs to the peptidase U62 family.</text>
</comment>
<dbReference type="SUPFAM" id="SSF111283">
    <property type="entry name" value="Putative modulator of DNA gyrase, PmbA/TldD"/>
    <property type="match status" value="1"/>
</dbReference>
<evidence type="ECO:0000256" key="1">
    <source>
        <dbReference type="ARBA" id="ARBA00005836"/>
    </source>
</evidence>
<dbReference type="EMBL" id="AP011532">
    <property type="protein sequence ID" value="BAI62937.1"/>
    <property type="molecule type" value="Genomic_DNA"/>
</dbReference>
<dbReference type="InterPro" id="IPR035068">
    <property type="entry name" value="TldD/PmbA_N"/>
</dbReference>
<feature type="domain" description="Metalloprotease TldD/E central" evidence="7">
    <location>
        <begin position="96"/>
        <end position="202"/>
    </location>
</feature>
<dbReference type="InterPro" id="IPR002510">
    <property type="entry name" value="Metalloprtase-TldD/E_N"/>
</dbReference>
<evidence type="ECO:0000259" key="7">
    <source>
        <dbReference type="Pfam" id="PF19290"/>
    </source>
</evidence>
<dbReference type="STRING" id="304371.MCP_2865"/>
<gene>
    <name evidence="8" type="ordered locus">MCP_2865</name>
</gene>
<dbReference type="Proteomes" id="UP000001882">
    <property type="component" value="Chromosome"/>
</dbReference>
<dbReference type="PANTHER" id="PTHR30624">
    <property type="entry name" value="UNCHARACTERIZED PROTEIN TLDD AND PMBA"/>
    <property type="match status" value="1"/>
</dbReference>
<dbReference type="PANTHER" id="PTHR30624:SF0">
    <property type="entry name" value="METALLOPROTEASE SLR0863"/>
    <property type="match status" value="1"/>
</dbReference>
<dbReference type="GO" id="GO:0006508">
    <property type="term" value="P:proteolysis"/>
    <property type="evidence" value="ECO:0007669"/>
    <property type="project" value="UniProtKB-KW"/>
</dbReference>